<dbReference type="Proteomes" id="UP000184499">
    <property type="component" value="Unassembled WGS sequence"/>
</dbReference>
<accession>A0A1L9UQH7</accession>
<reference evidence="2" key="1">
    <citation type="journal article" date="2017" name="Genome Biol.">
        <title>Comparative genomics reveals high biological diversity and specific adaptations in the industrially and medically important fungal genus Aspergillus.</title>
        <authorList>
            <person name="de Vries R.P."/>
            <person name="Riley R."/>
            <person name="Wiebenga A."/>
            <person name="Aguilar-Osorio G."/>
            <person name="Amillis S."/>
            <person name="Uchima C.A."/>
            <person name="Anderluh G."/>
            <person name="Asadollahi M."/>
            <person name="Askin M."/>
            <person name="Barry K."/>
            <person name="Battaglia E."/>
            <person name="Bayram O."/>
            <person name="Benocci T."/>
            <person name="Braus-Stromeyer S.A."/>
            <person name="Caldana C."/>
            <person name="Canovas D."/>
            <person name="Cerqueira G.C."/>
            <person name="Chen F."/>
            <person name="Chen W."/>
            <person name="Choi C."/>
            <person name="Clum A."/>
            <person name="Dos Santos R.A."/>
            <person name="Damasio A.R."/>
            <person name="Diallinas G."/>
            <person name="Emri T."/>
            <person name="Fekete E."/>
            <person name="Flipphi M."/>
            <person name="Freyberg S."/>
            <person name="Gallo A."/>
            <person name="Gournas C."/>
            <person name="Habgood R."/>
            <person name="Hainaut M."/>
            <person name="Harispe M.L."/>
            <person name="Henrissat B."/>
            <person name="Hilden K.S."/>
            <person name="Hope R."/>
            <person name="Hossain A."/>
            <person name="Karabika E."/>
            <person name="Karaffa L."/>
            <person name="Karanyi Z."/>
            <person name="Krasevec N."/>
            <person name="Kuo A."/>
            <person name="Kusch H."/>
            <person name="LaButti K."/>
            <person name="Lagendijk E.L."/>
            <person name="Lapidus A."/>
            <person name="Levasseur A."/>
            <person name="Lindquist E."/>
            <person name="Lipzen A."/>
            <person name="Logrieco A.F."/>
            <person name="MacCabe A."/>
            <person name="Maekelae M.R."/>
            <person name="Malavazi I."/>
            <person name="Melin P."/>
            <person name="Meyer V."/>
            <person name="Mielnichuk N."/>
            <person name="Miskei M."/>
            <person name="Molnar A.P."/>
            <person name="Mule G."/>
            <person name="Ngan C.Y."/>
            <person name="Orejas M."/>
            <person name="Orosz E."/>
            <person name="Ouedraogo J.P."/>
            <person name="Overkamp K.M."/>
            <person name="Park H.-S."/>
            <person name="Perrone G."/>
            <person name="Piumi F."/>
            <person name="Punt P.J."/>
            <person name="Ram A.F."/>
            <person name="Ramon A."/>
            <person name="Rauscher S."/>
            <person name="Record E."/>
            <person name="Riano-Pachon D.M."/>
            <person name="Robert V."/>
            <person name="Roehrig J."/>
            <person name="Ruller R."/>
            <person name="Salamov A."/>
            <person name="Salih N.S."/>
            <person name="Samson R.A."/>
            <person name="Sandor E."/>
            <person name="Sanguinetti M."/>
            <person name="Schuetze T."/>
            <person name="Sepcic K."/>
            <person name="Shelest E."/>
            <person name="Sherlock G."/>
            <person name="Sophianopoulou V."/>
            <person name="Squina F.M."/>
            <person name="Sun H."/>
            <person name="Susca A."/>
            <person name="Todd R.B."/>
            <person name="Tsang A."/>
            <person name="Unkles S.E."/>
            <person name="van de Wiele N."/>
            <person name="van Rossen-Uffink D."/>
            <person name="Oliveira J.V."/>
            <person name="Vesth T.C."/>
            <person name="Visser J."/>
            <person name="Yu J.-H."/>
            <person name="Zhou M."/>
            <person name="Andersen M.R."/>
            <person name="Archer D.B."/>
            <person name="Baker S.E."/>
            <person name="Benoit I."/>
            <person name="Brakhage A.A."/>
            <person name="Braus G.H."/>
            <person name="Fischer R."/>
            <person name="Frisvad J.C."/>
            <person name="Goldman G.H."/>
            <person name="Houbraken J."/>
            <person name="Oakley B."/>
            <person name="Pocsi I."/>
            <person name="Scazzocchio C."/>
            <person name="Seiboth B."/>
            <person name="vanKuyk P.A."/>
            <person name="Wortman J."/>
            <person name="Dyer P.S."/>
            <person name="Grigoriev I.V."/>
        </authorList>
    </citation>
    <scope>NUCLEOTIDE SEQUENCE [LARGE SCALE GENOMIC DNA]</scope>
    <source>
        <strain evidence="2">CBS 101740 / IMI 381727 / IBT 21946</strain>
    </source>
</reference>
<proteinExistence type="predicted"/>
<dbReference type="EMBL" id="KV878682">
    <property type="protein sequence ID" value="OJJ73759.1"/>
    <property type="molecule type" value="Genomic_DNA"/>
</dbReference>
<dbReference type="AlphaFoldDB" id="A0A1L9UQH7"/>
<evidence type="ECO:0000313" key="1">
    <source>
        <dbReference type="EMBL" id="OJJ73759.1"/>
    </source>
</evidence>
<protein>
    <submittedName>
        <fullName evidence="1">Uncharacterized protein</fullName>
    </submittedName>
</protein>
<evidence type="ECO:0000313" key="2">
    <source>
        <dbReference type="Proteomes" id="UP000184499"/>
    </source>
</evidence>
<dbReference type="RefSeq" id="XP_067481007.1">
    <property type="nucleotide sequence ID" value="XM_067626747.1"/>
</dbReference>
<dbReference type="GeneID" id="93579235"/>
<organism evidence="1 2">
    <name type="scientific">Aspergillus brasiliensis (strain CBS 101740 / IMI 381727 / IBT 21946)</name>
    <dbReference type="NCBI Taxonomy" id="767769"/>
    <lineage>
        <taxon>Eukaryota</taxon>
        <taxon>Fungi</taxon>
        <taxon>Dikarya</taxon>
        <taxon>Ascomycota</taxon>
        <taxon>Pezizomycotina</taxon>
        <taxon>Eurotiomycetes</taxon>
        <taxon>Eurotiomycetidae</taxon>
        <taxon>Eurotiales</taxon>
        <taxon>Aspergillaceae</taxon>
        <taxon>Aspergillus</taxon>
        <taxon>Aspergillus subgen. Circumdati</taxon>
    </lineage>
</organism>
<dbReference type="VEuPathDB" id="FungiDB:ASPBRDRAFT_515445"/>
<keyword evidence="2" id="KW-1185">Reference proteome</keyword>
<name>A0A1L9UQH7_ASPBC</name>
<sequence length="169" mass="19283">MLHFFLNCPFSSTCIHPKPDCYGLVVWSLTHIPTRTLLDQVNSCCRSFRQPALPSQCCLSPTVRATANFAISILCASMDCLQQCTKRLDKDICGDPWIVFKSVPASKRCSMPIQVKRLRLWEDKQAFTWKMGHFQAPEALQAPQFLLAGHTCSWAAFMFNHLQLFDLRL</sequence>
<gene>
    <name evidence="1" type="ORF">ASPBRDRAFT_515445</name>
</gene>